<feature type="transmembrane region" description="Helical" evidence="7">
    <location>
        <begin position="102"/>
        <end position="126"/>
    </location>
</feature>
<keyword evidence="2" id="KW-1003">Cell membrane</keyword>
<keyword evidence="5 7" id="KW-1133">Transmembrane helix</keyword>
<feature type="transmembrane region" description="Helical" evidence="7">
    <location>
        <begin position="138"/>
        <end position="156"/>
    </location>
</feature>
<accession>A0ABD5XAJ3</accession>
<sequence length="432" mass="47818">MVAQFVERVRSLVSTRRAERMTLLYGLFTGLLGVVLAANEFREGTEIDYQAYYFAGKAVVQGEPFVGWAITDGAFITEKAYVYTPITAPIFSVYGMFPDWRIGYVLNVILLISVFYMIGRLLISFVERHGGSLSRVDRILIMGFCLFSGHSVLGVYRGNVDPIMLLMLSVGLLAIERGEGWKGGTLWATAAHFKLFPAFLGVWLLYRRAYRAIAAAMVTGIGLIVLGTAVFGIDAHIEFVDFIVNERSRKGAFQGGLDPTLQWITLRRPFSQFLALSGNQLFVVTTALISPFVYLVYRDANSELDRIVAFFATMVAMLITIIPSTLNYVVYLYFPLLGLLYLTEDSTTKQLFVAGLVLVNLPLYPQHIELIVDALPLGAGIGDILVEGARAFMTYSSIPLIGFLCILAGCIRFVRVPRPTTSTTATEQPSPE</sequence>
<evidence type="ECO:0000256" key="4">
    <source>
        <dbReference type="ARBA" id="ARBA00022692"/>
    </source>
</evidence>
<keyword evidence="6 7" id="KW-0472">Membrane</keyword>
<dbReference type="EMBL" id="JBHSZQ010000020">
    <property type="protein sequence ID" value="MFC7126220.1"/>
    <property type="molecule type" value="Genomic_DNA"/>
</dbReference>
<evidence type="ECO:0000256" key="3">
    <source>
        <dbReference type="ARBA" id="ARBA00022679"/>
    </source>
</evidence>
<evidence type="ECO:0000256" key="7">
    <source>
        <dbReference type="SAM" id="Phobius"/>
    </source>
</evidence>
<feature type="transmembrane region" description="Helical" evidence="7">
    <location>
        <begin position="273"/>
        <end position="297"/>
    </location>
</feature>
<keyword evidence="3 8" id="KW-0808">Transferase</keyword>
<organism evidence="8 9">
    <name type="scientific">Halovenus rubra</name>
    <dbReference type="NCBI Taxonomy" id="869890"/>
    <lineage>
        <taxon>Archaea</taxon>
        <taxon>Methanobacteriati</taxon>
        <taxon>Methanobacteriota</taxon>
        <taxon>Stenosarchaea group</taxon>
        <taxon>Halobacteria</taxon>
        <taxon>Halobacteriales</taxon>
        <taxon>Haloarculaceae</taxon>
        <taxon>Halovenus</taxon>
    </lineage>
</organism>
<feature type="transmembrane region" description="Helical" evidence="7">
    <location>
        <begin position="186"/>
        <end position="206"/>
    </location>
</feature>
<dbReference type="InterPro" id="IPR018584">
    <property type="entry name" value="GT87"/>
</dbReference>
<dbReference type="GO" id="GO:0005886">
    <property type="term" value="C:plasma membrane"/>
    <property type="evidence" value="ECO:0007669"/>
    <property type="project" value="UniProtKB-SubCell"/>
</dbReference>
<feature type="transmembrane region" description="Helical" evidence="7">
    <location>
        <begin position="392"/>
        <end position="414"/>
    </location>
</feature>
<comment type="subcellular location">
    <subcellularLocation>
        <location evidence="1">Cell membrane</location>
        <topology evidence="1">Multi-pass membrane protein</topology>
    </subcellularLocation>
</comment>
<gene>
    <name evidence="8" type="ORF">ACFQJ7_09260</name>
</gene>
<evidence type="ECO:0000313" key="8">
    <source>
        <dbReference type="EMBL" id="MFC7126220.1"/>
    </source>
</evidence>
<protein>
    <submittedName>
        <fullName evidence="8">Glycosyltransferase family 87 protein</fullName>
        <ecNumber evidence="8">2.4.-.-</ecNumber>
    </submittedName>
</protein>
<dbReference type="Pfam" id="PF09594">
    <property type="entry name" value="GT87"/>
    <property type="match status" value="1"/>
</dbReference>
<dbReference type="EC" id="2.4.-.-" evidence="8"/>
<evidence type="ECO:0000256" key="6">
    <source>
        <dbReference type="ARBA" id="ARBA00023136"/>
    </source>
</evidence>
<evidence type="ECO:0000256" key="1">
    <source>
        <dbReference type="ARBA" id="ARBA00004651"/>
    </source>
</evidence>
<evidence type="ECO:0000313" key="9">
    <source>
        <dbReference type="Proteomes" id="UP001596414"/>
    </source>
</evidence>
<feature type="transmembrane region" description="Helical" evidence="7">
    <location>
        <begin position="213"/>
        <end position="233"/>
    </location>
</feature>
<dbReference type="GO" id="GO:0016757">
    <property type="term" value="F:glycosyltransferase activity"/>
    <property type="evidence" value="ECO:0007669"/>
    <property type="project" value="UniProtKB-KW"/>
</dbReference>
<dbReference type="AlphaFoldDB" id="A0ABD5XAJ3"/>
<comment type="caution">
    <text evidence="8">The sequence shown here is derived from an EMBL/GenBank/DDBJ whole genome shotgun (WGS) entry which is preliminary data.</text>
</comment>
<dbReference type="RefSeq" id="WP_267635776.1">
    <property type="nucleotide sequence ID" value="NZ_JAODIY010000001.1"/>
</dbReference>
<keyword evidence="4 7" id="KW-0812">Transmembrane</keyword>
<evidence type="ECO:0000256" key="5">
    <source>
        <dbReference type="ARBA" id="ARBA00022989"/>
    </source>
</evidence>
<reference evidence="8 9" key="1">
    <citation type="journal article" date="2014" name="Int. J. Syst. Evol. Microbiol.">
        <title>Complete genome sequence of Corynebacterium casei LMG S-19264T (=DSM 44701T), isolated from a smear-ripened cheese.</title>
        <authorList>
            <consortium name="US DOE Joint Genome Institute (JGI-PGF)"/>
            <person name="Walter F."/>
            <person name="Albersmeier A."/>
            <person name="Kalinowski J."/>
            <person name="Ruckert C."/>
        </authorList>
    </citation>
    <scope>NUCLEOTIDE SEQUENCE [LARGE SCALE GENOMIC DNA]</scope>
    <source>
        <strain evidence="8 9">CGMCC 4.7215</strain>
    </source>
</reference>
<proteinExistence type="predicted"/>
<feature type="transmembrane region" description="Helical" evidence="7">
    <location>
        <begin position="21"/>
        <end position="38"/>
    </location>
</feature>
<feature type="transmembrane region" description="Helical" evidence="7">
    <location>
        <begin position="309"/>
        <end position="334"/>
    </location>
</feature>
<name>A0ABD5XAJ3_9EURY</name>
<keyword evidence="8" id="KW-0328">Glycosyltransferase</keyword>
<dbReference type="Proteomes" id="UP001596414">
    <property type="component" value="Unassembled WGS sequence"/>
</dbReference>
<evidence type="ECO:0000256" key="2">
    <source>
        <dbReference type="ARBA" id="ARBA00022475"/>
    </source>
</evidence>